<keyword evidence="4" id="KW-1185">Reference proteome</keyword>
<feature type="region of interest" description="Disordered" evidence="1">
    <location>
        <begin position="457"/>
        <end position="487"/>
    </location>
</feature>
<dbReference type="PROSITE" id="PS50003">
    <property type="entry name" value="PH_DOMAIN"/>
    <property type="match status" value="1"/>
</dbReference>
<feature type="region of interest" description="Disordered" evidence="1">
    <location>
        <begin position="1"/>
        <end position="59"/>
    </location>
</feature>
<evidence type="ECO:0000256" key="1">
    <source>
        <dbReference type="SAM" id="MobiDB-lite"/>
    </source>
</evidence>
<protein>
    <recommendedName>
        <fullName evidence="2">PH domain-containing protein</fullName>
    </recommendedName>
</protein>
<proteinExistence type="predicted"/>
<feature type="compositionally biased region" description="Polar residues" evidence="1">
    <location>
        <begin position="44"/>
        <end position="59"/>
    </location>
</feature>
<dbReference type="InterPro" id="IPR011993">
    <property type="entry name" value="PH-like_dom_sf"/>
</dbReference>
<feature type="domain" description="PH" evidence="2">
    <location>
        <begin position="167"/>
        <end position="281"/>
    </location>
</feature>
<dbReference type="EMBL" id="JBFCZG010000003">
    <property type="protein sequence ID" value="KAL3425226.1"/>
    <property type="molecule type" value="Genomic_DNA"/>
</dbReference>
<feature type="compositionally biased region" description="Basic and acidic residues" evidence="1">
    <location>
        <begin position="16"/>
        <end position="29"/>
    </location>
</feature>
<name>A0ABR4PQP5_9HELO</name>
<evidence type="ECO:0000313" key="3">
    <source>
        <dbReference type="EMBL" id="KAL3425226.1"/>
    </source>
</evidence>
<evidence type="ECO:0000259" key="2">
    <source>
        <dbReference type="PROSITE" id="PS50003"/>
    </source>
</evidence>
<evidence type="ECO:0000313" key="4">
    <source>
        <dbReference type="Proteomes" id="UP001629113"/>
    </source>
</evidence>
<feature type="compositionally biased region" description="Low complexity" evidence="1">
    <location>
        <begin position="1"/>
        <end position="15"/>
    </location>
</feature>
<dbReference type="SUPFAM" id="SSF50729">
    <property type="entry name" value="PH domain-like"/>
    <property type="match status" value="1"/>
</dbReference>
<dbReference type="PANTHER" id="PTHR37283">
    <property type="entry name" value="PH DOMAIN-CONTAINING PROTEIN YHR131C"/>
    <property type="match status" value="1"/>
</dbReference>
<dbReference type="InterPro" id="IPR001849">
    <property type="entry name" value="PH_domain"/>
</dbReference>
<sequence length="487" mass="52700">MRATTSTSNIPIITTMKDREATISSNDDRELGDETPAGGAPEESQITTTTSTVARSPSHANRLSMEDYYTRHSLTITSRSLLSTVTSAVNMSSVTVPIPNSPPREAPPSYETAMSLSHSHVTTTTTSSAPNLLRKKPNSIQPREDEGCEQLPGYSSSISVEAVFSKKMELEGAIHKAHDRNWGRIYVTLQGTALSLYTFTSPGMLAKHQLAQKTPDLPSGTKRGVLVKSYNLQHADVGIAADYLKRPYVIRVRAEGDQFLLSCKRIETFVQWLQSLCAAIDLAPPLDEREIPKDHSVPRSGRVRRRPAVVATPTPAVDSTRSSATSLALSSDEANPEIEAVELTSTTSSAHEPIAQTHTRARPTHSHTNSQQILQELASSGPTNPSVSPTDGKWRPVHKWGPTYDMMYARRCMAILTHRSPRKSNMVIMKGTQWVVDWATGALTRWGPPDYGEVEAAGAGGYGSGSSASSSGTATPEPFPEAIGIAL</sequence>
<dbReference type="PANTHER" id="PTHR37283:SF1">
    <property type="entry name" value="PH DOMAIN-CONTAINING PROTEIN YHR131C"/>
    <property type="match status" value="1"/>
</dbReference>
<feature type="compositionally biased region" description="Low complexity" evidence="1">
    <location>
        <begin position="308"/>
        <end position="332"/>
    </location>
</feature>
<feature type="region of interest" description="Disordered" evidence="1">
    <location>
        <begin position="289"/>
        <end position="370"/>
    </location>
</feature>
<gene>
    <name evidence="3" type="ORF">PVAG01_04507</name>
</gene>
<organism evidence="3 4">
    <name type="scientific">Phlyctema vagabunda</name>
    <dbReference type="NCBI Taxonomy" id="108571"/>
    <lineage>
        <taxon>Eukaryota</taxon>
        <taxon>Fungi</taxon>
        <taxon>Dikarya</taxon>
        <taxon>Ascomycota</taxon>
        <taxon>Pezizomycotina</taxon>
        <taxon>Leotiomycetes</taxon>
        <taxon>Helotiales</taxon>
        <taxon>Dermateaceae</taxon>
        <taxon>Phlyctema</taxon>
    </lineage>
</organism>
<accession>A0ABR4PQP5</accession>
<feature type="region of interest" description="Disordered" evidence="1">
    <location>
        <begin position="122"/>
        <end position="152"/>
    </location>
</feature>
<dbReference type="Proteomes" id="UP001629113">
    <property type="component" value="Unassembled WGS sequence"/>
</dbReference>
<dbReference type="Gene3D" id="2.30.29.30">
    <property type="entry name" value="Pleckstrin-homology domain (PH domain)/Phosphotyrosine-binding domain (PTB)"/>
    <property type="match status" value="1"/>
</dbReference>
<comment type="caution">
    <text evidence="3">The sequence shown here is derived from an EMBL/GenBank/DDBJ whole genome shotgun (WGS) entry which is preliminary data.</text>
</comment>
<dbReference type="SMART" id="SM00233">
    <property type="entry name" value="PH"/>
    <property type="match status" value="1"/>
</dbReference>
<reference evidence="3 4" key="1">
    <citation type="submission" date="2024-06" db="EMBL/GenBank/DDBJ databases">
        <title>Complete genome of Phlyctema vagabunda strain 19-DSS-EL-015.</title>
        <authorList>
            <person name="Fiorenzani C."/>
        </authorList>
    </citation>
    <scope>NUCLEOTIDE SEQUENCE [LARGE SCALE GENOMIC DNA]</scope>
    <source>
        <strain evidence="3 4">19-DSS-EL-015</strain>
    </source>
</reference>